<dbReference type="InterPro" id="IPR054722">
    <property type="entry name" value="PolX-like_BBD"/>
</dbReference>
<dbReference type="Proteomes" id="UP001443914">
    <property type="component" value="Unassembled WGS sequence"/>
</dbReference>
<dbReference type="AlphaFoldDB" id="A0AAW1H0M1"/>
<comment type="caution">
    <text evidence="2">The sequence shown here is derived from an EMBL/GenBank/DDBJ whole genome shotgun (WGS) entry which is preliminary data.</text>
</comment>
<proteinExistence type="predicted"/>
<protein>
    <recommendedName>
        <fullName evidence="1">Retrovirus-related Pol polyprotein from transposon TNT 1-94-like beta-barrel domain-containing protein</fullName>
    </recommendedName>
</protein>
<organism evidence="2 3">
    <name type="scientific">Saponaria officinalis</name>
    <name type="common">Common soapwort</name>
    <name type="synonym">Lychnis saponaria</name>
    <dbReference type="NCBI Taxonomy" id="3572"/>
    <lineage>
        <taxon>Eukaryota</taxon>
        <taxon>Viridiplantae</taxon>
        <taxon>Streptophyta</taxon>
        <taxon>Embryophyta</taxon>
        <taxon>Tracheophyta</taxon>
        <taxon>Spermatophyta</taxon>
        <taxon>Magnoliopsida</taxon>
        <taxon>eudicotyledons</taxon>
        <taxon>Gunneridae</taxon>
        <taxon>Pentapetalae</taxon>
        <taxon>Caryophyllales</taxon>
        <taxon>Caryophyllaceae</taxon>
        <taxon>Caryophylleae</taxon>
        <taxon>Saponaria</taxon>
    </lineage>
</organism>
<dbReference type="Pfam" id="PF22936">
    <property type="entry name" value="Pol_BBD"/>
    <property type="match status" value="1"/>
</dbReference>
<dbReference type="EMBL" id="JBDFQZ010000013">
    <property type="protein sequence ID" value="KAK9669622.1"/>
    <property type="molecule type" value="Genomic_DNA"/>
</dbReference>
<evidence type="ECO:0000259" key="1">
    <source>
        <dbReference type="Pfam" id="PF22936"/>
    </source>
</evidence>
<name>A0AAW1H0M1_SAPOF</name>
<feature type="domain" description="Retrovirus-related Pol polyprotein from transposon TNT 1-94-like beta-barrel" evidence="1">
    <location>
        <begin position="185"/>
        <end position="259"/>
    </location>
</feature>
<reference evidence="2" key="1">
    <citation type="submission" date="2024-03" db="EMBL/GenBank/DDBJ databases">
        <title>WGS assembly of Saponaria officinalis var. Norfolk2.</title>
        <authorList>
            <person name="Jenkins J."/>
            <person name="Shu S."/>
            <person name="Grimwood J."/>
            <person name="Barry K."/>
            <person name="Goodstein D."/>
            <person name="Schmutz J."/>
            <person name="Leebens-Mack J."/>
            <person name="Osbourn A."/>
        </authorList>
    </citation>
    <scope>NUCLEOTIDE SEQUENCE [LARGE SCALE GENOMIC DNA]</scope>
    <source>
        <strain evidence="2">JIC</strain>
    </source>
</reference>
<sequence length="315" mass="34129">MEPLPPLNKAFAFLQKVERQKQISDAVEVLAEANAFSTTQNSDTQSSTGKKARTTYSGDANVKTCNYCHHVRRFFRGGGRDRSSMDNSSYHSGAHNTETLTYTDDELTLVDDVVPSSMAGQHVQKLGGLDNGVVSDIVDTVMSKVLQALTNKSSSSSSLCTTSFAGTLLVSPAFSSYDKSLSRGWIIDTGTTDHMTSDKTLLANIRRLTKHILVALPDGSLKLVTQVGTAYLTPCVQLSNVLLVPIFTQNLLSVSRLIDHYQLTAVFTSNGCIFQAPSSNHCVCQAERIRGLYWFSPLASGTGSPIPLSLLLKVL</sequence>
<keyword evidence="3" id="KW-1185">Reference proteome</keyword>
<accession>A0AAW1H0M1</accession>
<gene>
    <name evidence="2" type="ORF">RND81_13G144400</name>
</gene>
<evidence type="ECO:0000313" key="2">
    <source>
        <dbReference type="EMBL" id="KAK9669622.1"/>
    </source>
</evidence>
<evidence type="ECO:0000313" key="3">
    <source>
        <dbReference type="Proteomes" id="UP001443914"/>
    </source>
</evidence>